<dbReference type="Proteomes" id="UP000027088">
    <property type="component" value="Chromosome"/>
</dbReference>
<keyword evidence="1" id="KW-1133">Transmembrane helix</keyword>
<feature type="transmembrane region" description="Helical" evidence="1">
    <location>
        <begin position="59"/>
        <end position="83"/>
    </location>
</feature>
<dbReference type="EMBL" id="CP007521">
    <property type="protein sequence ID" value="AIA29586.1"/>
    <property type="molecule type" value="Genomic_DNA"/>
</dbReference>
<feature type="transmembrane region" description="Helical" evidence="1">
    <location>
        <begin position="12"/>
        <end position="34"/>
    </location>
</feature>
<name>A0A059XW82_9BACT</name>
<evidence type="ECO:0000313" key="2">
    <source>
        <dbReference type="EMBL" id="AIA29586.1"/>
    </source>
</evidence>
<proteinExistence type="predicted"/>
<dbReference type="KEGG" id="mcr:MCFN_02245"/>
<reference evidence="2 3" key="1">
    <citation type="journal article" date="2014" name="Genome Announc.">
        <title>Complete Genome Sequence of the Bovine Mastitis Pathogen Mycoplasma californicum Strain ST-6T (ATCC 33461T).</title>
        <authorList>
            <person name="Calcutt M.J."/>
            <person name="Foecking M.F."/>
            <person name="Fox L.K."/>
        </authorList>
    </citation>
    <scope>NUCLEOTIDE SEQUENCE [LARGE SCALE GENOMIC DNA]</scope>
    <source>
        <strain evidence="2 3">ST-6</strain>
    </source>
</reference>
<sequence>MRKVNVKKNTITWAFVGLIAFVAAIISIVLIVRISRDIETITSVQIWDNEIQPYRAYKAYGIGILSFSSVVLVISSIITYLGIKSWNYSATL</sequence>
<organism evidence="2 3">
    <name type="scientific">Mycoplasmopsis californica</name>
    <dbReference type="NCBI Taxonomy" id="2113"/>
    <lineage>
        <taxon>Bacteria</taxon>
        <taxon>Bacillati</taxon>
        <taxon>Mycoplasmatota</taxon>
        <taxon>Mycoplasmoidales</taxon>
        <taxon>Metamycoplasmataceae</taxon>
        <taxon>Mycoplasmopsis</taxon>
    </lineage>
</organism>
<evidence type="ECO:0000256" key="1">
    <source>
        <dbReference type="SAM" id="Phobius"/>
    </source>
</evidence>
<keyword evidence="3" id="KW-1185">Reference proteome</keyword>
<accession>A0A059XW82</accession>
<evidence type="ECO:0000313" key="3">
    <source>
        <dbReference type="Proteomes" id="UP000027088"/>
    </source>
</evidence>
<keyword evidence="1" id="KW-0812">Transmembrane</keyword>
<keyword evidence="1" id="KW-0472">Membrane</keyword>
<dbReference type="RefSeq" id="WP_038561887.1">
    <property type="nucleotide sequence ID" value="NZ_AP018940.1"/>
</dbReference>
<protein>
    <submittedName>
        <fullName evidence="2">Uncharacterized protein</fullName>
    </submittedName>
</protein>
<dbReference type="AlphaFoldDB" id="A0A059XW82"/>
<gene>
    <name evidence="2" type="ORF">MCFN_02245</name>
</gene>